<dbReference type="Proteomes" id="UP000281549">
    <property type="component" value="Unassembled WGS sequence"/>
</dbReference>
<name>A0A4P9Y8R2_ROZAC</name>
<dbReference type="AlphaFoldDB" id="A0A4P9Y8R2"/>
<gene>
    <name evidence="1" type="ORF">ROZALSC1DRAFT_26337</name>
</gene>
<accession>A0A4P9Y8R2</accession>
<dbReference type="EMBL" id="ML008760">
    <property type="protein sequence ID" value="RKP15566.1"/>
    <property type="molecule type" value="Genomic_DNA"/>
</dbReference>
<sequence length="112" mass="12874">MPVYKAIKLLNSIELPRVVPKKSHTATDTTNPVYTREPEKLLLWESFEQEVSDTLRTYFTKDSLCDEVGEEIFIKHKDLQCSCEAEVESYLFSYIYGPVQSCLNNMGVESTI</sequence>
<feature type="non-terminal residue" evidence="1">
    <location>
        <position position="112"/>
    </location>
</feature>
<evidence type="ECO:0000313" key="2">
    <source>
        <dbReference type="Proteomes" id="UP000281549"/>
    </source>
</evidence>
<protein>
    <submittedName>
        <fullName evidence="1">Uncharacterized protein</fullName>
    </submittedName>
</protein>
<reference evidence="2" key="1">
    <citation type="journal article" date="2018" name="Nat. Microbiol.">
        <title>Leveraging single-cell genomics to expand the fungal tree of life.</title>
        <authorList>
            <person name="Ahrendt S.R."/>
            <person name="Quandt C.A."/>
            <person name="Ciobanu D."/>
            <person name="Clum A."/>
            <person name="Salamov A."/>
            <person name="Andreopoulos B."/>
            <person name="Cheng J.F."/>
            <person name="Woyke T."/>
            <person name="Pelin A."/>
            <person name="Henrissat B."/>
            <person name="Reynolds N.K."/>
            <person name="Benny G.L."/>
            <person name="Smith M.E."/>
            <person name="James T.Y."/>
            <person name="Grigoriev I.V."/>
        </authorList>
    </citation>
    <scope>NUCLEOTIDE SEQUENCE [LARGE SCALE GENOMIC DNA]</scope>
    <source>
        <strain evidence="2">CSF55</strain>
    </source>
</reference>
<proteinExistence type="predicted"/>
<organism evidence="1 2">
    <name type="scientific">Rozella allomycis (strain CSF55)</name>
    <dbReference type="NCBI Taxonomy" id="988480"/>
    <lineage>
        <taxon>Eukaryota</taxon>
        <taxon>Fungi</taxon>
        <taxon>Fungi incertae sedis</taxon>
        <taxon>Cryptomycota</taxon>
        <taxon>Cryptomycota incertae sedis</taxon>
        <taxon>Rozella</taxon>
    </lineage>
</organism>
<evidence type="ECO:0000313" key="1">
    <source>
        <dbReference type="EMBL" id="RKP15566.1"/>
    </source>
</evidence>